<keyword evidence="2" id="KW-1185">Reference proteome</keyword>
<evidence type="ECO:0000313" key="1">
    <source>
        <dbReference type="EMBL" id="EDQ90969.1"/>
    </source>
</evidence>
<protein>
    <recommendedName>
        <fullName evidence="3">TOG domain-containing protein</fullName>
    </recommendedName>
</protein>
<dbReference type="GeneID" id="5889455"/>
<name>A9UUU8_MONBE</name>
<dbReference type="KEGG" id="mbr:MONBRDRAFT_23793"/>
<organism evidence="1 2">
    <name type="scientific">Monosiga brevicollis</name>
    <name type="common">Choanoflagellate</name>
    <dbReference type="NCBI Taxonomy" id="81824"/>
    <lineage>
        <taxon>Eukaryota</taxon>
        <taxon>Choanoflagellata</taxon>
        <taxon>Craspedida</taxon>
        <taxon>Salpingoecidae</taxon>
        <taxon>Monosiga</taxon>
    </lineage>
</organism>
<dbReference type="RefSeq" id="XP_001744266.1">
    <property type="nucleotide sequence ID" value="XM_001744214.1"/>
</dbReference>
<evidence type="ECO:0000313" key="2">
    <source>
        <dbReference type="Proteomes" id="UP000001357"/>
    </source>
</evidence>
<dbReference type="Gene3D" id="1.25.10.10">
    <property type="entry name" value="Leucine-rich Repeat Variant"/>
    <property type="match status" value="1"/>
</dbReference>
<evidence type="ECO:0008006" key="3">
    <source>
        <dbReference type="Google" id="ProtNLM"/>
    </source>
</evidence>
<dbReference type="SUPFAM" id="SSF48371">
    <property type="entry name" value="ARM repeat"/>
    <property type="match status" value="1"/>
</dbReference>
<reference evidence="1 2" key="1">
    <citation type="journal article" date="2008" name="Nature">
        <title>The genome of the choanoflagellate Monosiga brevicollis and the origin of metazoans.</title>
        <authorList>
            <consortium name="JGI Sequencing"/>
            <person name="King N."/>
            <person name="Westbrook M.J."/>
            <person name="Young S.L."/>
            <person name="Kuo A."/>
            <person name="Abedin M."/>
            <person name="Chapman J."/>
            <person name="Fairclough S."/>
            <person name="Hellsten U."/>
            <person name="Isogai Y."/>
            <person name="Letunic I."/>
            <person name="Marr M."/>
            <person name="Pincus D."/>
            <person name="Putnam N."/>
            <person name="Rokas A."/>
            <person name="Wright K.J."/>
            <person name="Zuzow R."/>
            <person name="Dirks W."/>
            <person name="Good M."/>
            <person name="Goodstein D."/>
            <person name="Lemons D."/>
            <person name="Li W."/>
            <person name="Lyons J.B."/>
            <person name="Morris A."/>
            <person name="Nichols S."/>
            <person name="Richter D.J."/>
            <person name="Salamov A."/>
            <person name="Bork P."/>
            <person name="Lim W.A."/>
            <person name="Manning G."/>
            <person name="Miller W.T."/>
            <person name="McGinnis W."/>
            <person name="Shapiro H."/>
            <person name="Tjian R."/>
            <person name="Grigoriev I.V."/>
            <person name="Rokhsar D."/>
        </authorList>
    </citation>
    <scope>NUCLEOTIDE SEQUENCE [LARGE SCALE GENOMIC DNA]</scope>
    <source>
        <strain evidence="2">MX1 / ATCC 50154</strain>
    </source>
</reference>
<accession>A9UUU8</accession>
<gene>
    <name evidence="1" type="ORF">MONBRDRAFT_23793</name>
</gene>
<dbReference type="InterPro" id="IPR016024">
    <property type="entry name" value="ARM-type_fold"/>
</dbReference>
<dbReference type="PANTHER" id="PTHR45598:SF1">
    <property type="entry name" value="4FE-4S FERREDOXIN-TYPE DOMAIN-CONTAINING PROTEIN"/>
    <property type="match status" value="1"/>
</dbReference>
<dbReference type="EMBL" id="CH991546">
    <property type="protein sequence ID" value="EDQ90969.1"/>
    <property type="molecule type" value="Genomic_DNA"/>
</dbReference>
<proteinExistence type="predicted"/>
<sequence>MCVTLSQTLSLSNSSLNSLSLSLKLSLSLSQTLSQTLSLSNSLSLSLSNSLSHSLTLSLSQTLSLSLSLTQTLSQTLKLSLKLSLNLSVCEWQREDIQAMSAGQRQQSLEAIEHLKKKLKSQLPLQDQALSNKLLVGLRQAIANPNWNVRREAIGLANELIVKMPVEGCALAERLFANLTDEKITIRKAAQAALSAWLTAARDDTHVLMSCLEHGINAGDDTVRAAAIQLFTRSSVWHGFDRQSAYQILAALEGNTTHENANVAAAANACVKQLPTLLGSEFYTALLAAAPSGTRISSAHGSRDPEVTTLVL</sequence>
<dbReference type="AlphaFoldDB" id="A9UUU8"/>
<dbReference type="PANTHER" id="PTHR45598">
    <property type="entry name" value="PROTEIN CBG11839-RELATED"/>
    <property type="match status" value="1"/>
</dbReference>
<dbReference type="InParanoid" id="A9UUU8"/>
<dbReference type="Proteomes" id="UP000001357">
    <property type="component" value="Unassembled WGS sequence"/>
</dbReference>
<dbReference type="InterPro" id="IPR011989">
    <property type="entry name" value="ARM-like"/>
</dbReference>